<comment type="caution">
    <text evidence="2">The sequence shown here is derived from an EMBL/GenBank/DDBJ whole genome shotgun (WGS) entry which is preliminary data.</text>
</comment>
<dbReference type="InterPro" id="IPR007138">
    <property type="entry name" value="ABM_dom"/>
</dbReference>
<protein>
    <recommendedName>
        <fullName evidence="1">ABM domain-containing protein</fullName>
    </recommendedName>
</protein>
<feature type="domain" description="ABM" evidence="1">
    <location>
        <begin position="15"/>
        <end position="105"/>
    </location>
</feature>
<dbReference type="Gene3D" id="3.30.70.100">
    <property type="match status" value="1"/>
</dbReference>
<dbReference type="PROSITE" id="PS51725">
    <property type="entry name" value="ABM"/>
    <property type="match status" value="1"/>
</dbReference>
<proteinExistence type="predicted"/>
<evidence type="ECO:0000259" key="1">
    <source>
        <dbReference type="PROSITE" id="PS51725"/>
    </source>
</evidence>
<evidence type="ECO:0000313" key="2">
    <source>
        <dbReference type="EMBL" id="GAA3050801.1"/>
    </source>
</evidence>
<sequence>MLEGQPRVREGGGDVTFVNRFTTHAPDDEFERVFAEVCEFMARQAGFLGNTLLKHAEDEHSYINIARWRDIECFHKALAHPEFEPHVARLRTLSTSEPHLYRPRLVVSAGRGEQR</sequence>
<dbReference type="SUPFAM" id="SSF54909">
    <property type="entry name" value="Dimeric alpha+beta barrel"/>
    <property type="match status" value="1"/>
</dbReference>
<dbReference type="Pfam" id="PF03992">
    <property type="entry name" value="ABM"/>
    <property type="match status" value="1"/>
</dbReference>
<reference evidence="3" key="1">
    <citation type="journal article" date="2019" name="Int. J. Syst. Evol. Microbiol.">
        <title>The Global Catalogue of Microorganisms (GCM) 10K type strain sequencing project: providing services to taxonomists for standard genome sequencing and annotation.</title>
        <authorList>
            <consortium name="The Broad Institute Genomics Platform"/>
            <consortium name="The Broad Institute Genome Sequencing Center for Infectious Disease"/>
            <person name="Wu L."/>
            <person name="Ma J."/>
        </authorList>
    </citation>
    <scope>NUCLEOTIDE SEQUENCE [LARGE SCALE GENOMIC DNA]</scope>
    <source>
        <strain evidence="3">JCM 9091</strain>
    </source>
</reference>
<evidence type="ECO:0000313" key="3">
    <source>
        <dbReference type="Proteomes" id="UP001501532"/>
    </source>
</evidence>
<accession>A0ABP6LPM5</accession>
<dbReference type="RefSeq" id="WP_234519870.1">
    <property type="nucleotide sequence ID" value="NZ_BAAAUF010000031.1"/>
</dbReference>
<dbReference type="InterPro" id="IPR011008">
    <property type="entry name" value="Dimeric_a/b-barrel"/>
</dbReference>
<organism evidence="2 3">
    <name type="scientific">Streptomyces glomeratus</name>
    <dbReference type="NCBI Taxonomy" id="284452"/>
    <lineage>
        <taxon>Bacteria</taxon>
        <taxon>Bacillati</taxon>
        <taxon>Actinomycetota</taxon>
        <taxon>Actinomycetes</taxon>
        <taxon>Kitasatosporales</taxon>
        <taxon>Streptomycetaceae</taxon>
        <taxon>Streptomyces</taxon>
    </lineage>
</organism>
<dbReference type="EMBL" id="BAAAUF010000031">
    <property type="protein sequence ID" value="GAA3050801.1"/>
    <property type="molecule type" value="Genomic_DNA"/>
</dbReference>
<gene>
    <name evidence="2" type="ORF">GCM10010448_37330</name>
</gene>
<name>A0ABP6LPM5_9ACTN</name>
<keyword evidence="3" id="KW-1185">Reference proteome</keyword>
<dbReference type="Proteomes" id="UP001501532">
    <property type="component" value="Unassembled WGS sequence"/>
</dbReference>